<comment type="caution">
    <text evidence="1">The sequence shown here is derived from an EMBL/GenBank/DDBJ whole genome shotgun (WGS) entry which is preliminary data.</text>
</comment>
<sequence length="130" mass="14157">MLSMGSTKGIASLESFTFSPDSGPITIINSILSGCSNDNQNFVFAKTGLVSGVSGFSLSPASLASQLFQQITDKRFSYCLVPFADWAYAYLKFGSDIPSSPGNTQTTRFVTKPGSFFYYWNLIDITVESR</sequence>
<accession>A0ACC1YRM2</accession>
<evidence type="ECO:0000313" key="1">
    <source>
        <dbReference type="EMBL" id="KAJ4726116.1"/>
    </source>
</evidence>
<dbReference type="Proteomes" id="UP001164539">
    <property type="component" value="Chromosome 2"/>
</dbReference>
<gene>
    <name evidence="1" type="ORF">OWV82_004876</name>
</gene>
<name>A0ACC1YRM2_MELAZ</name>
<organism evidence="1 2">
    <name type="scientific">Melia azedarach</name>
    <name type="common">Chinaberry tree</name>
    <dbReference type="NCBI Taxonomy" id="155640"/>
    <lineage>
        <taxon>Eukaryota</taxon>
        <taxon>Viridiplantae</taxon>
        <taxon>Streptophyta</taxon>
        <taxon>Embryophyta</taxon>
        <taxon>Tracheophyta</taxon>
        <taxon>Spermatophyta</taxon>
        <taxon>Magnoliopsida</taxon>
        <taxon>eudicotyledons</taxon>
        <taxon>Gunneridae</taxon>
        <taxon>Pentapetalae</taxon>
        <taxon>rosids</taxon>
        <taxon>malvids</taxon>
        <taxon>Sapindales</taxon>
        <taxon>Meliaceae</taxon>
        <taxon>Melia</taxon>
    </lineage>
</organism>
<protein>
    <submittedName>
        <fullName evidence="1">Aspartic proteinase nepenthesin-1-like</fullName>
    </submittedName>
</protein>
<dbReference type="EMBL" id="CM051395">
    <property type="protein sequence ID" value="KAJ4726116.1"/>
    <property type="molecule type" value="Genomic_DNA"/>
</dbReference>
<evidence type="ECO:0000313" key="2">
    <source>
        <dbReference type="Proteomes" id="UP001164539"/>
    </source>
</evidence>
<reference evidence="1 2" key="1">
    <citation type="journal article" date="2023" name="Science">
        <title>Complex scaffold remodeling in plant triterpene biosynthesis.</title>
        <authorList>
            <person name="De La Pena R."/>
            <person name="Hodgson H."/>
            <person name="Liu J.C."/>
            <person name="Stephenson M.J."/>
            <person name="Martin A.C."/>
            <person name="Owen C."/>
            <person name="Harkess A."/>
            <person name="Leebens-Mack J."/>
            <person name="Jimenez L.E."/>
            <person name="Osbourn A."/>
            <person name="Sattely E.S."/>
        </authorList>
    </citation>
    <scope>NUCLEOTIDE SEQUENCE [LARGE SCALE GENOMIC DNA]</scope>
    <source>
        <strain evidence="2">cv. JPN11</strain>
        <tissue evidence="1">Leaf</tissue>
    </source>
</reference>
<keyword evidence="2" id="KW-1185">Reference proteome</keyword>
<proteinExistence type="predicted"/>